<dbReference type="PANTHER" id="PTHR37756">
    <property type="entry name" value="TRANSMEMBRANE PROTEIN"/>
    <property type="match status" value="1"/>
</dbReference>
<evidence type="ECO:0000313" key="1">
    <source>
        <dbReference type="EMBL" id="RRT59891.1"/>
    </source>
</evidence>
<reference evidence="1 2" key="1">
    <citation type="journal article" date="2014" name="Agronomy (Basel)">
        <title>A Draft Genome Sequence for Ensete ventricosum, the Drought-Tolerant Tree Against Hunger.</title>
        <authorList>
            <person name="Harrison J."/>
            <person name="Moore K.A."/>
            <person name="Paszkiewicz K."/>
            <person name="Jones T."/>
            <person name="Grant M."/>
            <person name="Ambacheew D."/>
            <person name="Muzemil S."/>
            <person name="Studholme D.J."/>
        </authorList>
    </citation>
    <scope>NUCLEOTIDE SEQUENCE [LARGE SCALE GENOMIC DNA]</scope>
</reference>
<gene>
    <name evidence="1" type="ORF">B296_00035272</name>
</gene>
<comment type="caution">
    <text evidence="1">The sequence shown here is derived from an EMBL/GenBank/DDBJ whole genome shotgun (WGS) entry which is preliminary data.</text>
</comment>
<dbReference type="PANTHER" id="PTHR37756:SF1">
    <property type="entry name" value="TRANSMEMBRANE PROTEIN"/>
    <property type="match status" value="1"/>
</dbReference>
<accession>A0A426Z7F1</accession>
<dbReference type="Proteomes" id="UP000287651">
    <property type="component" value="Unassembled WGS sequence"/>
</dbReference>
<dbReference type="EMBL" id="AMZH03008021">
    <property type="protein sequence ID" value="RRT59891.1"/>
    <property type="molecule type" value="Genomic_DNA"/>
</dbReference>
<name>A0A426Z7F1_ENSVE</name>
<protein>
    <submittedName>
        <fullName evidence="1">Uncharacterized protein</fullName>
    </submittedName>
</protein>
<organism evidence="1 2">
    <name type="scientific">Ensete ventricosum</name>
    <name type="common">Abyssinian banana</name>
    <name type="synonym">Musa ensete</name>
    <dbReference type="NCBI Taxonomy" id="4639"/>
    <lineage>
        <taxon>Eukaryota</taxon>
        <taxon>Viridiplantae</taxon>
        <taxon>Streptophyta</taxon>
        <taxon>Embryophyta</taxon>
        <taxon>Tracheophyta</taxon>
        <taxon>Spermatophyta</taxon>
        <taxon>Magnoliopsida</taxon>
        <taxon>Liliopsida</taxon>
        <taxon>Zingiberales</taxon>
        <taxon>Musaceae</taxon>
        <taxon>Ensete</taxon>
    </lineage>
</organism>
<proteinExistence type="predicted"/>
<evidence type="ECO:0000313" key="2">
    <source>
        <dbReference type="Proteomes" id="UP000287651"/>
    </source>
</evidence>
<dbReference type="AlphaFoldDB" id="A0A426Z7F1"/>
<sequence length="133" mass="15239">MTPSRLLTYPNPLGFQQSTEIRRRRNPKRRAEDGNRATFLDLISANLPFLLRFAYGFFAIGIAGVLGVLVAPVLDPRGQRLASALLFHRRKRSDFVIHPGKIYWLFGWEYRKPERVPPSCPYKPASQKIVDVS</sequence>